<keyword evidence="2 3" id="KW-0808">Transferase</keyword>
<dbReference type="SMART" id="SM00825">
    <property type="entry name" value="PKS_KS"/>
    <property type="match status" value="1"/>
</dbReference>
<feature type="domain" description="Ketosynthase family 3 (KS3)" evidence="4">
    <location>
        <begin position="1"/>
        <end position="388"/>
    </location>
</feature>
<comment type="similarity">
    <text evidence="1 3">Belongs to the thiolase-like superfamily. Beta-ketoacyl-ACP synthases family.</text>
</comment>
<dbReference type="EMBL" id="CALBWS010000026">
    <property type="protein sequence ID" value="CAH2716361.1"/>
    <property type="molecule type" value="Genomic_DNA"/>
</dbReference>
<comment type="caution">
    <text evidence="5">The sequence shown here is derived from an EMBL/GenBank/DDBJ whole genome shotgun (WGS) entry which is preliminary data.</text>
</comment>
<organism evidence="5 6">
    <name type="scientific">Neobacillus rhizosphaerae</name>
    <dbReference type="NCBI Taxonomy" id="2880965"/>
    <lineage>
        <taxon>Bacteria</taxon>
        <taxon>Bacillati</taxon>
        <taxon>Bacillota</taxon>
        <taxon>Bacilli</taxon>
        <taxon>Bacillales</taxon>
        <taxon>Bacillaceae</taxon>
        <taxon>Neobacillus</taxon>
    </lineage>
</organism>
<accession>A0ABM9EUM3</accession>
<dbReference type="Proteomes" id="UP000838308">
    <property type="component" value="Unassembled WGS sequence"/>
</dbReference>
<reference evidence="5" key="1">
    <citation type="submission" date="2022-04" db="EMBL/GenBank/DDBJ databases">
        <authorList>
            <person name="Criscuolo A."/>
        </authorList>
    </citation>
    <scope>NUCLEOTIDE SEQUENCE</scope>
    <source>
        <strain evidence="5">CIP111895</strain>
    </source>
</reference>
<evidence type="ECO:0000259" key="4">
    <source>
        <dbReference type="PROSITE" id="PS52004"/>
    </source>
</evidence>
<proteinExistence type="inferred from homology"/>
<keyword evidence="5" id="KW-0012">Acyltransferase</keyword>
<dbReference type="SUPFAM" id="SSF53901">
    <property type="entry name" value="Thiolase-like"/>
    <property type="match status" value="2"/>
</dbReference>
<dbReference type="InterPro" id="IPR016039">
    <property type="entry name" value="Thiolase-like"/>
</dbReference>
<protein>
    <submittedName>
        <fullName evidence="5">Actinorhodin polyketide putative beta-ketoacyl synthase 1</fullName>
        <ecNumber evidence="5">2.3.1.-</ecNumber>
    </submittedName>
</protein>
<evidence type="ECO:0000313" key="6">
    <source>
        <dbReference type="Proteomes" id="UP000838308"/>
    </source>
</evidence>
<evidence type="ECO:0000256" key="1">
    <source>
        <dbReference type="ARBA" id="ARBA00008467"/>
    </source>
</evidence>
<dbReference type="EC" id="2.3.1.-" evidence="5"/>
<dbReference type="Pfam" id="PF00109">
    <property type="entry name" value="ketoacyl-synt"/>
    <property type="match status" value="1"/>
</dbReference>
<dbReference type="PANTHER" id="PTHR11712">
    <property type="entry name" value="POLYKETIDE SYNTHASE-RELATED"/>
    <property type="match status" value="1"/>
</dbReference>
<evidence type="ECO:0000256" key="2">
    <source>
        <dbReference type="ARBA" id="ARBA00022679"/>
    </source>
</evidence>
<gene>
    <name evidence="5" type="ORF">BACCIP111895_03546</name>
</gene>
<keyword evidence="6" id="KW-1185">Reference proteome</keyword>
<dbReference type="PROSITE" id="PS52004">
    <property type="entry name" value="KS3_2"/>
    <property type="match status" value="1"/>
</dbReference>
<name>A0ABM9EUM3_9BACI</name>
<dbReference type="RefSeq" id="WP_248736614.1">
    <property type="nucleotide sequence ID" value="NZ_CALBWS010000026.1"/>
</dbReference>
<dbReference type="InterPro" id="IPR014030">
    <property type="entry name" value="Ketoacyl_synth_N"/>
</dbReference>
<dbReference type="PANTHER" id="PTHR11712:SF336">
    <property type="entry name" value="3-OXOACYL-[ACYL-CARRIER-PROTEIN] SYNTHASE, MITOCHONDRIAL"/>
    <property type="match status" value="1"/>
</dbReference>
<dbReference type="InterPro" id="IPR020841">
    <property type="entry name" value="PKS_Beta-ketoAc_synthase_dom"/>
</dbReference>
<dbReference type="InterPro" id="IPR000794">
    <property type="entry name" value="Beta-ketoacyl_synthase"/>
</dbReference>
<dbReference type="Gene3D" id="3.40.47.10">
    <property type="match status" value="1"/>
</dbReference>
<sequence length="389" mass="41521">MKVLITGYGIKAPKIQSATDFKFVLESGKVISKKVQFMNGLQLVCGVIDEDLSVLEPRVLKRYPRTSQLAISASYEAIEMATLTNNIKDKKVGVIIGTSGGNIAEVEKFSLRLNQSNQISPFGIGKMNTNSLSTSVSSFFELNGMSLTLSNSCTASTDAINLGKTLIEAGSLDICIVGGVESTLTDVVVHGFSKLRLTARELDESVAGGPFSDDKGFVLSEGAGILVLESEQSAKSRNVNIKGWVEGAYMNQDGISIYHSDSSGSKMLEAIKQCLNGQIPTYVNSQALGIKENDRIEALVHKTMFGNSVPITSIKGMTGHFLGATGAIQAIASLISLENNFIPATIKSNPEQYSDVPIVTEIIYGEVNKVAITSHGYGGNNSCLLLSKM</sequence>
<dbReference type="InterPro" id="IPR014031">
    <property type="entry name" value="Ketoacyl_synth_C"/>
</dbReference>
<evidence type="ECO:0000313" key="5">
    <source>
        <dbReference type="EMBL" id="CAH2716361.1"/>
    </source>
</evidence>
<dbReference type="Pfam" id="PF02801">
    <property type="entry name" value="Ketoacyl-synt_C"/>
    <property type="match status" value="1"/>
</dbReference>
<evidence type="ECO:0000256" key="3">
    <source>
        <dbReference type="RuleBase" id="RU003694"/>
    </source>
</evidence>
<dbReference type="GO" id="GO:0016746">
    <property type="term" value="F:acyltransferase activity"/>
    <property type="evidence" value="ECO:0007669"/>
    <property type="project" value="UniProtKB-KW"/>
</dbReference>